<reference evidence="2" key="1">
    <citation type="journal article" date="2019" name="Sci. Rep.">
        <title>Draft genome of Tanacetum cinerariifolium, the natural source of mosquito coil.</title>
        <authorList>
            <person name="Yamashiro T."/>
            <person name="Shiraishi A."/>
            <person name="Satake H."/>
            <person name="Nakayama K."/>
        </authorList>
    </citation>
    <scope>NUCLEOTIDE SEQUENCE</scope>
</reference>
<dbReference type="Pfam" id="PF17919">
    <property type="entry name" value="RT_RNaseH_2"/>
    <property type="match status" value="1"/>
</dbReference>
<evidence type="ECO:0000259" key="1">
    <source>
        <dbReference type="Pfam" id="PF17919"/>
    </source>
</evidence>
<proteinExistence type="predicted"/>
<keyword evidence="2" id="KW-0808">Transferase</keyword>
<dbReference type="PANTHER" id="PTHR34072:SF52">
    <property type="entry name" value="RIBONUCLEASE H"/>
    <property type="match status" value="1"/>
</dbReference>
<name>A0A6L2MPK2_TANCI</name>
<keyword evidence="2" id="KW-0548">Nucleotidyltransferase</keyword>
<feature type="domain" description="Reverse transcriptase/retrotransposon-derived protein RNase H-like" evidence="1">
    <location>
        <begin position="70"/>
        <end position="129"/>
    </location>
</feature>
<evidence type="ECO:0000313" key="2">
    <source>
        <dbReference type="EMBL" id="GEU74692.1"/>
    </source>
</evidence>
<dbReference type="InterPro" id="IPR041577">
    <property type="entry name" value="RT_RNaseH_2"/>
</dbReference>
<sequence length="215" mass="24629">MGKSGGLWWNGAGNEEEVVADSIQFLGHVIDRNSVHVDPVKIEAVKNWTAPTTLMEVRQFLGLVGYYRRKKEDEAFQTLKQKLCSAPILALLEGTEDFVVYCDASLKGYGSVLMQWEKVIAYASRQFKKCLAEGDIVFPMDEIQLDDKLQMIEEQVVVVAREVKRLKQSRTLIVKVHWNLQRGPEFTWEGEDHIKKSTLISLQVRMKQERVDKSS</sequence>
<dbReference type="EMBL" id="BKCJ010006935">
    <property type="protein sequence ID" value="GEU74692.1"/>
    <property type="molecule type" value="Genomic_DNA"/>
</dbReference>
<accession>A0A6L2MPK2</accession>
<keyword evidence="2" id="KW-0695">RNA-directed DNA polymerase</keyword>
<dbReference type="GO" id="GO:0003964">
    <property type="term" value="F:RNA-directed DNA polymerase activity"/>
    <property type="evidence" value="ECO:0007669"/>
    <property type="project" value="UniProtKB-KW"/>
</dbReference>
<comment type="caution">
    <text evidence="2">The sequence shown here is derived from an EMBL/GenBank/DDBJ whole genome shotgun (WGS) entry which is preliminary data.</text>
</comment>
<gene>
    <name evidence="2" type="ORF">Tci_046670</name>
</gene>
<dbReference type="SUPFAM" id="SSF56672">
    <property type="entry name" value="DNA/RNA polymerases"/>
    <property type="match status" value="1"/>
</dbReference>
<dbReference type="AlphaFoldDB" id="A0A6L2MPK2"/>
<dbReference type="Gene3D" id="3.30.70.270">
    <property type="match status" value="1"/>
</dbReference>
<dbReference type="PANTHER" id="PTHR34072">
    <property type="entry name" value="ENZYMATIC POLYPROTEIN-RELATED"/>
    <property type="match status" value="1"/>
</dbReference>
<dbReference type="InterPro" id="IPR043502">
    <property type="entry name" value="DNA/RNA_pol_sf"/>
</dbReference>
<protein>
    <submittedName>
        <fullName evidence="2">Putative reverse transcriptase domain-containing protein</fullName>
    </submittedName>
</protein>
<dbReference type="InterPro" id="IPR043128">
    <property type="entry name" value="Rev_trsase/Diguanyl_cyclase"/>
</dbReference>
<organism evidence="2">
    <name type="scientific">Tanacetum cinerariifolium</name>
    <name type="common">Dalmatian daisy</name>
    <name type="synonym">Chrysanthemum cinerariifolium</name>
    <dbReference type="NCBI Taxonomy" id="118510"/>
    <lineage>
        <taxon>Eukaryota</taxon>
        <taxon>Viridiplantae</taxon>
        <taxon>Streptophyta</taxon>
        <taxon>Embryophyta</taxon>
        <taxon>Tracheophyta</taxon>
        <taxon>Spermatophyta</taxon>
        <taxon>Magnoliopsida</taxon>
        <taxon>eudicotyledons</taxon>
        <taxon>Gunneridae</taxon>
        <taxon>Pentapetalae</taxon>
        <taxon>asterids</taxon>
        <taxon>campanulids</taxon>
        <taxon>Asterales</taxon>
        <taxon>Asteraceae</taxon>
        <taxon>Asteroideae</taxon>
        <taxon>Anthemideae</taxon>
        <taxon>Anthemidinae</taxon>
        <taxon>Tanacetum</taxon>
    </lineage>
</organism>